<sequence length="437" mass="47035">MLNHNWILALTGAVLIAGCTEPQFILPGEREELRSGEAATAQGEIVNRAAPIRLAQQSVNANWTHRIGTPAFRTTHPALSQTPKLKWSADVGSGMGKRQRLNTDPIVADGRIFTLDSESQLVATSTSGEQVWFRDMTPPQDRRGEATSGGFSYGDGRLYVVTGFGVLMALSPATGDVIWEQKLLAVGNSTPTFYKGRVYVVAGDETAWAVDAATGRVDWRLGALPSVASLQAPTAPALTDRLAIFGFGSGEMNAVFREGGTRLWNVSITGQRPGRAINTVGDISGDPVIDGGTLYAANHTGRLVAMDLDTGQRKWTIERGTLSPVWPAGGSLFMVTERNKLVRINASDGEVIWEQELPLFVQDRPRRMKSMHEHYGPVIAGGRVIVASSDGRLRSYDPESGALLYDTPIPDGAASNPIVAGRTLYVLGAEGQLHAFR</sequence>
<dbReference type="InterPro" id="IPR018391">
    <property type="entry name" value="PQQ_b-propeller_rpt"/>
</dbReference>
<dbReference type="PANTHER" id="PTHR34512:SF30">
    <property type="entry name" value="OUTER MEMBRANE PROTEIN ASSEMBLY FACTOR BAMB"/>
    <property type="match status" value="1"/>
</dbReference>
<dbReference type="Gene3D" id="2.130.10.10">
    <property type="entry name" value="YVTN repeat-like/Quinoprotein amine dehydrogenase"/>
    <property type="match status" value="1"/>
</dbReference>
<organism evidence="2 3">
    <name type="scientific">Salinihabitans flavidus</name>
    <dbReference type="NCBI Taxonomy" id="569882"/>
    <lineage>
        <taxon>Bacteria</taxon>
        <taxon>Pseudomonadati</taxon>
        <taxon>Pseudomonadota</taxon>
        <taxon>Alphaproteobacteria</taxon>
        <taxon>Rhodobacterales</taxon>
        <taxon>Roseobacteraceae</taxon>
        <taxon>Salinihabitans</taxon>
    </lineage>
</organism>
<dbReference type="PANTHER" id="PTHR34512">
    <property type="entry name" value="CELL SURFACE PROTEIN"/>
    <property type="match status" value="1"/>
</dbReference>
<feature type="domain" description="Pyrrolo-quinoline quinone repeat" evidence="1">
    <location>
        <begin position="374"/>
        <end position="436"/>
    </location>
</feature>
<reference evidence="2 3" key="1">
    <citation type="submission" date="2016-10" db="EMBL/GenBank/DDBJ databases">
        <authorList>
            <person name="de Groot N.N."/>
        </authorList>
    </citation>
    <scope>NUCLEOTIDE SEQUENCE [LARGE SCALE GENOMIC DNA]</scope>
    <source>
        <strain evidence="2 3">DSM 27842</strain>
    </source>
</reference>
<dbReference type="InterPro" id="IPR002372">
    <property type="entry name" value="PQQ_rpt_dom"/>
</dbReference>
<dbReference type="InterPro" id="IPR015943">
    <property type="entry name" value="WD40/YVTN_repeat-like_dom_sf"/>
</dbReference>
<accession>A0A1H8NGD0</accession>
<dbReference type="Pfam" id="PF13360">
    <property type="entry name" value="PQQ_2"/>
    <property type="match status" value="2"/>
</dbReference>
<proteinExistence type="predicted"/>
<gene>
    <name evidence="2" type="ORF">SAMN04490248_103166</name>
</gene>
<keyword evidence="3" id="KW-1185">Reference proteome</keyword>
<evidence type="ECO:0000313" key="3">
    <source>
        <dbReference type="Proteomes" id="UP000198893"/>
    </source>
</evidence>
<dbReference type="Proteomes" id="UP000198893">
    <property type="component" value="Unassembled WGS sequence"/>
</dbReference>
<dbReference type="STRING" id="569882.SAMN04490248_103166"/>
<dbReference type="AlphaFoldDB" id="A0A1H8NGD0"/>
<feature type="domain" description="Pyrrolo-quinoline quinone repeat" evidence="1">
    <location>
        <begin position="126"/>
        <end position="355"/>
    </location>
</feature>
<dbReference type="RefSeq" id="WP_245729351.1">
    <property type="nucleotide sequence ID" value="NZ_FODS01000003.1"/>
</dbReference>
<evidence type="ECO:0000313" key="2">
    <source>
        <dbReference type="EMBL" id="SEO28637.1"/>
    </source>
</evidence>
<dbReference type="SUPFAM" id="SSF50998">
    <property type="entry name" value="Quinoprotein alcohol dehydrogenase-like"/>
    <property type="match status" value="2"/>
</dbReference>
<dbReference type="EMBL" id="FODS01000003">
    <property type="protein sequence ID" value="SEO28637.1"/>
    <property type="molecule type" value="Genomic_DNA"/>
</dbReference>
<evidence type="ECO:0000259" key="1">
    <source>
        <dbReference type="Pfam" id="PF13360"/>
    </source>
</evidence>
<protein>
    <submittedName>
        <fullName evidence="2">Outer membrane protein assembly factor BamB, contains PQQ-like beta-propeller repeat</fullName>
    </submittedName>
</protein>
<dbReference type="SMART" id="SM00564">
    <property type="entry name" value="PQQ"/>
    <property type="match status" value="6"/>
</dbReference>
<name>A0A1H8NGD0_9RHOB</name>
<dbReference type="InterPro" id="IPR011047">
    <property type="entry name" value="Quinoprotein_ADH-like_sf"/>
</dbReference>